<proteinExistence type="predicted"/>
<gene>
    <name evidence="2" type="ORF">UC8_57930</name>
</gene>
<dbReference type="AlphaFoldDB" id="A0A5B9R0G4"/>
<protein>
    <submittedName>
        <fullName evidence="2">Double zinc ribbon</fullName>
    </submittedName>
</protein>
<sequence length="323" mass="35198">MSDVADDRCQVCGALTDDEDLFCHNCGTEVAMADANTVAPSTTAATHSFRCESCGASMSYDASAQALRCPFCGATQLSEVSTQSVLQAEQVVPMGVDRAVAEARLREFLGSSFWHPGDLGRQSQMQQATPVYVPYWVFAADAHTCYTADSSHTPPGARGDWYPVSGERSERYQGVLISGSSVLTPAETQSLLPFDLQAAVPNGELDLTNVTLEQFRVARKHARPWARTSIEQLERQRCATLVPGRARNVRVNVMLSNVSSTSMLLPVWILAYRYRDQVYRVLVNGQSGKLAGQAPLSYWKLFGVIAAVVLLVLVLLLFGALAR</sequence>
<evidence type="ECO:0000256" key="1">
    <source>
        <dbReference type="SAM" id="Phobius"/>
    </source>
</evidence>
<organism evidence="2 3">
    <name type="scientific">Roseimaritima ulvae</name>
    <dbReference type="NCBI Taxonomy" id="980254"/>
    <lineage>
        <taxon>Bacteria</taxon>
        <taxon>Pseudomonadati</taxon>
        <taxon>Planctomycetota</taxon>
        <taxon>Planctomycetia</taxon>
        <taxon>Pirellulales</taxon>
        <taxon>Pirellulaceae</taxon>
        <taxon>Roseimaritima</taxon>
    </lineage>
</organism>
<dbReference type="KEGG" id="rul:UC8_57930"/>
<keyword evidence="1" id="KW-0472">Membrane</keyword>
<feature type="transmembrane region" description="Helical" evidence="1">
    <location>
        <begin position="253"/>
        <end position="274"/>
    </location>
</feature>
<accession>A0A5B9R0G4</accession>
<keyword evidence="1" id="KW-0812">Transmembrane</keyword>
<dbReference type="Gene3D" id="2.20.28.30">
    <property type="entry name" value="RNA polymerase ii, chain L"/>
    <property type="match status" value="1"/>
</dbReference>
<dbReference type="RefSeq" id="WP_148080633.1">
    <property type="nucleotide sequence ID" value="NZ_CP042914.1"/>
</dbReference>
<dbReference type="Proteomes" id="UP000325286">
    <property type="component" value="Chromosome"/>
</dbReference>
<name>A0A5B9R0G4_9BACT</name>
<dbReference type="EMBL" id="CP042914">
    <property type="protein sequence ID" value="QEG43739.1"/>
    <property type="molecule type" value="Genomic_DNA"/>
</dbReference>
<reference evidence="2 3" key="1">
    <citation type="submission" date="2019-08" db="EMBL/GenBank/DDBJ databases">
        <title>Deep-cultivation of Planctomycetes and their phenomic and genomic characterization uncovers novel biology.</title>
        <authorList>
            <person name="Wiegand S."/>
            <person name="Jogler M."/>
            <person name="Boedeker C."/>
            <person name="Pinto D."/>
            <person name="Vollmers J."/>
            <person name="Rivas-Marin E."/>
            <person name="Kohn T."/>
            <person name="Peeters S.H."/>
            <person name="Heuer A."/>
            <person name="Rast P."/>
            <person name="Oberbeckmann S."/>
            <person name="Bunk B."/>
            <person name="Jeske O."/>
            <person name="Meyerdierks A."/>
            <person name="Storesund J.E."/>
            <person name="Kallscheuer N."/>
            <person name="Luecker S."/>
            <person name="Lage O.M."/>
            <person name="Pohl T."/>
            <person name="Merkel B.J."/>
            <person name="Hornburger P."/>
            <person name="Mueller R.-W."/>
            <person name="Bruemmer F."/>
            <person name="Labrenz M."/>
            <person name="Spormann A.M."/>
            <person name="Op den Camp H."/>
            <person name="Overmann J."/>
            <person name="Amann R."/>
            <person name="Jetten M.S.M."/>
            <person name="Mascher T."/>
            <person name="Medema M.H."/>
            <person name="Devos D.P."/>
            <person name="Kaster A.-K."/>
            <person name="Ovreas L."/>
            <person name="Rohde M."/>
            <person name="Galperin M.Y."/>
            <person name="Jogler C."/>
        </authorList>
    </citation>
    <scope>NUCLEOTIDE SEQUENCE [LARGE SCALE GENOMIC DNA]</scope>
    <source>
        <strain evidence="2 3">UC8</strain>
    </source>
</reference>
<evidence type="ECO:0000313" key="3">
    <source>
        <dbReference type="Proteomes" id="UP000325286"/>
    </source>
</evidence>
<feature type="transmembrane region" description="Helical" evidence="1">
    <location>
        <begin position="298"/>
        <end position="322"/>
    </location>
</feature>
<keyword evidence="3" id="KW-1185">Reference proteome</keyword>
<keyword evidence="1" id="KW-1133">Transmembrane helix</keyword>
<dbReference type="OrthoDB" id="3182597at2"/>
<evidence type="ECO:0000313" key="2">
    <source>
        <dbReference type="EMBL" id="QEG43739.1"/>
    </source>
</evidence>